<reference evidence="2" key="1">
    <citation type="submission" date="2020-03" db="EMBL/GenBank/DDBJ databases">
        <title>A transcriptome and proteome of the tick Rhipicephalus microplus shaped by the genetic composition of its hosts and developmental stage.</title>
        <authorList>
            <person name="Garcia G.R."/>
            <person name="Ribeiro J.M.C."/>
            <person name="Maruyama S.R."/>
            <person name="Gardinasse L.G."/>
            <person name="Nelson K."/>
            <person name="Ferreira B.R."/>
            <person name="Andrade T.G."/>
            <person name="Santos I.K.F.M."/>
        </authorList>
    </citation>
    <scope>NUCLEOTIDE SEQUENCE</scope>
    <source>
        <strain evidence="2">NSGR</strain>
        <tissue evidence="2">Salivary glands</tissue>
    </source>
</reference>
<accession>A0A6G5A423</accession>
<dbReference type="EMBL" id="GIKN01002647">
    <property type="protein sequence ID" value="NIE44920.1"/>
    <property type="molecule type" value="Transcribed_RNA"/>
</dbReference>
<sequence length="99" mass="11941">MVNWCKSLRTHRRYFFFFLNLRCFTELALAIRALVFLLYWRDSQKQPHTRILFRTCLTTITIAQEYKSTNQVVYHLTNFATTMPACWFNTPKTGVHSKW</sequence>
<dbReference type="AlphaFoldDB" id="A0A6G5A423"/>
<evidence type="ECO:0000313" key="2">
    <source>
        <dbReference type="EMBL" id="NIE44920.1"/>
    </source>
</evidence>
<keyword evidence="1" id="KW-1133">Transmembrane helix</keyword>
<protein>
    <submittedName>
        <fullName evidence="2">Putative secreted protein</fullName>
    </submittedName>
</protein>
<evidence type="ECO:0000256" key="1">
    <source>
        <dbReference type="SAM" id="Phobius"/>
    </source>
</evidence>
<keyword evidence="1" id="KW-0472">Membrane</keyword>
<feature type="transmembrane region" description="Helical" evidence="1">
    <location>
        <begin position="14"/>
        <end position="40"/>
    </location>
</feature>
<proteinExistence type="predicted"/>
<keyword evidence="1" id="KW-0812">Transmembrane</keyword>
<name>A0A6G5A423_RHIMP</name>
<organism evidence="2">
    <name type="scientific">Rhipicephalus microplus</name>
    <name type="common">Cattle tick</name>
    <name type="synonym">Boophilus microplus</name>
    <dbReference type="NCBI Taxonomy" id="6941"/>
    <lineage>
        <taxon>Eukaryota</taxon>
        <taxon>Metazoa</taxon>
        <taxon>Ecdysozoa</taxon>
        <taxon>Arthropoda</taxon>
        <taxon>Chelicerata</taxon>
        <taxon>Arachnida</taxon>
        <taxon>Acari</taxon>
        <taxon>Parasitiformes</taxon>
        <taxon>Ixodida</taxon>
        <taxon>Ixodoidea</taxon>
        <taxon>Ixodidae</taxon>
        <taxon>Rhipicephalinae</taxon>
        <taxon>Rhipicephalus</taxon>
        <taxon>Boophilus</taxon>
    </lineage>
</organism>